<dbReference type="SUPFAM" id="SSF52540">
    <property type="entry name" value="P-loop containing nucleoside triphosphate hydrolases"/>
    <property type="match status" value="1"/>
</dbReference>
<dbReference type="STRING" id="889453.SAMN03080601_00016"/>
<protein>
    <submittedName>
        <fullName evidence="6">ABC-2 type transport system ATP-binding protein</fullName>
    </submittedName>
</protein>
<dbReference type="PANTHER" id="PTHR43335:SF4">
    <property type="entry name" value="ABC TRANSPORTER, ATP-BINDING PROTEIN"/>
    <property type="match status" value="1"/>
</dbReference>
<keyword evidence="2" id="KW-0813">Transport</keyword>
<proteinExistence type="inferred from homology"/>
<evidence type="ECO:0000256" key="2">
    <source>
        <dbReference type="ARBA" id="ARBA00022448"/>
    </source>
</evidence>
<dbReference type="Proteomes" id="UP000191055">
    <property type="component" value="Unassembled WGS sequence"/>
</dbReference>
<dbReference type="GO" id="GO:0005524">
    <property type="term" value="F:ATP binding"/>
    <property type="evidence" value="ECO:0007669"/>
    <property type="project" value="UniProtKB-KW"/>
</dbReference>
<dbReference type="InterPro" id="IPR003439">
    <property type="entry name" value="ABC_transporter-like_ATP-bd"/>
</dbReference>
<organism evidence="6 7">
    <name type="scientific">Alkalitalea saponilacus</name>
    <dbReference type="NCBI Taxonomy" id="889453"/>
    <lineage>
        <taxon>Bacteria</taxon>
        <taxon>Pseudomonadati</taxon>
        <taxon>Bacteroidota</taxon>
        <taxon>Bacteroidia</taxon>
        <taxon>Marinilabiliales</taxon>
        <taxon>Marinilabiliaceae</taxon>
        <taxon>Alkalitalea</taxon>
    </lineage>
</organism>
<dbReference type="PROSITE" id="PS50893">
    <property type="entry name" value="ABC_TRANSPORTER_2"/>
    <property type="match status" value="1"/>
</dbReference>
<dbReference type="SMART" id="SM00382">
    <property type="entry name" value="AAA"/>
    <property type="match status" value="1"/>
</dbReference>
<dbReference type="EMBL" id="FUYV01000001">
    <property type="protein sequence ID" value="SKB28648.1"/>
    <property type="molecule type" value="Genomic_DNA"/>
</dbReference>
<dbReference type="Gene3D" id="3.40.50.300">
    <property type="entry name" value="P-loop containing nucleotide triphosphate hydrolases"/>
    <property type="match status" value="1"/>
</dbReference>
<dbReference type="RefSeq" id="WP_079555818.1">
    <property type="nucleotide sequence ID" value="NZ_CP021904.1"/>
</dbReference>
<dbReference type="InterPro" id="IPR019864">
    <property type="entry name" value="Motility-assoc_ABC_GldA"/>
</dbReference>
<dbReference type="AlphaFoldDB" id="A0A1T5A103"/>
<dbReference type="OrthoDB" id="9801987at2"/>
<keyword evidence="3" id="KW-0547">Nucleotide-binding</keyword>
<evidence type="ECO:0000256" key="3">
    <source>
        <dbReference type="ARBA" id="ARBA00022741"/>
    </source>
</evidence>
<dbReference type="PANTHER" id="PTHR43335">
    <property type="entry name" value="ABC TRANSPORTER, ATP-BINDING PROTEIN"/>
    <property type="match status" value="1"/>
</dbReference>
<comment type="similarity">
    <text evidence="1">Belongs to the ABC transporter superfamily.</text>
</comment>
<dbReference type="Pfam" id="PF00005">
    <property type="entry name" value="ABC_tran"/>
    <property type="match status" value="1"/>
</dbReference>
<dbReference type="KEGG" id="asx:CDL62_07100"/>
<dbReference type="NCBIfam" id="TIGR03522">
    <property type="entry name" value="GldA_ABC_ATP"/>
    <property type="match status" value="1"/>
</dbReference>
<evidence type="ECO:0000256" key="1">
    <source>
        <dbReference type="ARBA" id="ARBA00005417"/>
    </source>
</evidence>
<evidence type="ECO:0000259" key="5">
    <source>
        <dbReference type="PROSITE" id="PS50893"/>
    </source>
</evidence>
<evidence type="ECO:0000313" key="6">
    <source>
        <dbReference type="EMBL" id="SKB28648.1"/>
    </source>
</evidence>
<accession>A0A1T5A103</accession>
<sequence>MSISVSGVSKFYGSQQALKNVSFQIQSGEVVGFLGPNGAGKSTMMKILTGYLPASSGDVQVCGFDVTANSVEFRRKVGYLPEHNPLYLDMYVAEYLGFVGSVYKIRNNKKRVEEMIDLTGLVPERHKKIGALSKGYRQRVGLAQALLPDPEVLILDEPTSGLDPNQIVGVRNLINDLGKSKTILLSTHIMQEVKAICERVIIIHQGNVVADEQPENLESGHRTGENELTVAFDRQPAPEQLITIDGVAGADLINGKWILRVKAGKEIRPQLFRFAVDNDFIIMELTQKQKSLEDVFQSLTTG</sequence>
<reference evidence="6 7" key="1">
    <citation type="submission" date="2017-02" db="EMBL/GenBank/DDBJ databases">
        <authorList>
            <person name="Peterson S.W."/>
        </authorList>
    </citation>
    <scope>NUCLEOTIDE SEQUENCE [LARGE SCALE GENOMIC DNA]</scope>
    <source>
        <strain evidence="6 7">DSM 24412</strain>
    </source>
</reference>
<dbReference type="InterPro" id="IPR003593">
    <property type="entry name" value="AAA+_ATPase"/>
</dbReference>
<dbReference type="InterPro" id="IPR027417">
    <property type="entry name" value="P-loop_NTPase"/>
</dbReference>
<evidence type="ECO:0000313" key="7">
    <source>
        <dbReference type="Proteomes" id="UP000191055"/>
    </source>
</evidence>
<name>A0A1T5A103_9BACT</name>
<feature type="domain" description="ABC transporter" evidence="5">
    <location>
        <begin position="3"/>
        <end position="230"/>
    </location>
</feature>
<keyword evidence="4 6" id="KW-0067">ATP-binding</keyword>
<keyword evidence="7" id="KW-1185">Reference proteome</keyword>
<evidence type="ECO:0000256" key="4">
    <source>
        <dbReference type="ARBA" id="ARBA00022840"/>
    </source>
</evidence>
<dbReference type="GO" id="GO:0016887">
    <property type="term" value="F:ATP hydrolysis activity"/>
    <property type="evidence" value="ECO:0007669"/>
    <property type="project" value="InterPro"/>
</dbReference>
<gene>
    <name evidence="6" type="ORF">SAMN03080601_00016</name>
</gene>